<dbReference type="PANTHER" id="PTHR24412:SF500">
    <property type="entry name" value="CHROMOSOME UNDETERMINED SCAFFOLD_42, WHOLE GENOME SHOTGUN SEQUENCE"/>
    <property type="match status" value="1"/>
</dbReference>
<keyword evidence="4" id="KW-0677">Repeat</keyword>
<feature type="transmembrane region" description="Helical" evidence="7">
    <location>
        <begin position="32"/>
        <end position="56"/>
    </location>
</feature>
<keyword evidence="2" id="KW-0880">Kelch repeat</keyword>
<feature type="domain" description="BTB" evidence="8">
    <location>
        <begin position="612"/>
        <end position="681"/>
    </location>
</feature>
<accession>A0ABP0EXS5</accession>
<keyword evidence="11" id="KW-1185">Reference proteome</keyword>
<dbReference type="Pfam" id="PF07707">
    <property type="entry name" value="BACK"/>
    <property type="match status" value="1"/>
</dbReference>
<evidence type="ECO:0000256" key="3">
    <source>
        <dbReference type="ARBA" id="ARBA00022692"/>
    </source>
</evidence>
<evidence type="ECO:0000256" key="4">
    <source>
        <dbReference type="ARBA" id="ARBA00022737"/>
    </source>
</evidence>
<dbReference type="Gene3D" id="1.20.1070.10">
    <property type="entry name" value="Rhodopsin 7-helix transmembrane proteins"/>
    <property type="match status" value="1"/>
</dbReference>
<keyword evidence="5 7" id="KW-1133">Transmembrane helix</keyword>
<feature type="transmembrane region" description="Helical" evidence="7">
    <location>
        <begin position="118"/>
        <end position="137"/>
    </location>
</feature>
<dbReference type="InterPro" id="IPR011705">
    <property type="entry name" value="BACK"/>
</dbReference>
<dbReference type="Gene3D" id="1.25.40.420">
    <property type="match status" value="1"/>
</dbReference>
<reference evidence="10 11" key="1">
    <citation type="submission" date="2024-02" db="EMBL/GenBank/DDBJ databases">
        <authorList>
            <person name="Daric V."/>
            <person name="Darras S."/>
        </authorList>
    </citation>
    <scope>NUCLEOTIDE SEQUENCE [LARGE SCALE GENOMIC DNA]</scope>
</reference>
<dbReference type="SUPFAM" id="SSF81321">
    <property type="entry name" value="Family A G protein-coupled receptor-like"/>
    <property type="match status" value="1"/>
</dbReference>
<dbReference type="InterPro" id="IPR011333">
    <property type="entry name" value="SKP1/BTB/POZ_sf"/>
</dbReference>
<feature type="transmembrane region" description="Helical" evidence="7">
    <location>
        <begin position="209"/>
        <end position="229"/>
    </location>
</feature>
<evidence type="ECO:0000313" key="10">
    <source>
        <dbReference type="EMBL" id="CAK8672280.1"/>
    </source>
</evidence>
<comment type="subcellular location">
    <subcellularLocation>
        <location evidence="1">Membrane</location>
    </subcellularLocation>
</comment>
<evidence type="ECO:0000256" key="1">
    <source>
        <dbReference type="ARBA" id="ARBA00004370"/>
    </source>
</evidence>
<evidence type="ECO:0000313" key="11">
    <source>
        <dbReference type="Proteomes" id="UP001642483"/>
    </source>
</evidence>
<sequence>MPTTEVWTTSNVTVTDPVQLQDHLLTSFVSNVVITVLIAIFLVVGTFGTLSTAVVISLNKHLHTKANIFIASLCLSDLISALICSPLWLYRRTWGFEKWEWGNLACKFYWVCDFTTNYVTSLHIVSFAALRCVAMMAPFRIKKISTRMVFVYVCFLWLISIGTALPLGLLMSVDFERGLEPRGTCWPSCSVDSNRIDEYYTYINVVNAVMFYLPEVLIVIFTLLIVHVLRKKRSWRKRYVNNVNNKINKDRIDSIRGTAFKADVIPNPYALDTNSTPNITPSSQRRLAITNSVSLSISIRNNLAFQSNTSRNRRSFVSGATEKKAFIQLALIALAYFFGYVPVTAYLSWSVGTPKQNKSCLDDYLFGVTSYLCLRISECMNPLMYNLGSKCPKSYWKRCACQHQLHSRIIKFKTSTTFSLDKPIKTSLSTNNGHFMKMLAKLDEMRQSEILTDVVIRHGHTCFPCHSIVLFLRSSYFEKILSKIWDQGASDKNKIIQIEESDIEIDVIQNLLGFVYTGSIDIPKDQVVKYLEGAKKWDLLYIRISEKVNVSLYSQRESTNTIYSLTFTEEELDLPFIRVVEKEFEKSLKKKFSSYCPLPPSLNNDRRVFPPFNFVVNVSNEKSICCHRELLVTFSEYFYAMLCTSSFREHSQDNVTLQDVNETTLSSVITYMYTSATSKELIYSSAMDIASVTGWLCRESGLFQQAEEFLIESASWCKSIQFVQFAERHSLFKLHSVASYYAWSGLAWNVQFAHCKELKNLTPDIVCDYLSNDNLCVLNELDIISTVKRWAEEKKNAAHIYNVFKRTVRLHLLSLPVLERVIEEMKPYPQTKLHYKKETYDQIRNDIDAVCEVAKKMPLEMRILRYNQSFRRCCRKSVIMKVFSGGRTCFYIYSIQEVTGEEPTEIENPASKCLKLNMCCAFQYLEQNLLQFAVEVFNNLVYISGGKDECRVVLFHPLFHTWNVGPSLPEVRWGHRMVTVGDSLYVLGGYGKNGKFVKNVNKLKFRESKWTVETTVLFDAPNLVCVVWNETIYCFCIPSIGKSRGLLHCYSTKLQTWFQPFPLPFPDDSIPLYFTYAITFGDNIFVFGDILPLRQAVLVSIFDVKKEKWYPATYHLHTVGTPFVYNDKMYYLKSSDYRPKLLPFTKKLSFKISLLDMTSNGSDNFEAQDLLVNLPDEESLPDFVTDFSEPTNHPEFVNLYT</sequence>
<feature type="domain" description="BTB" evidence="8">
    <location>
        <begin position="452"/>
        <end position="524"/>
    </location>
</feature>
<dbReference type="SUPFAM" id="SSF117281">
    <property type="entry name" value="Kelch motif"/>
    <property type="match status" value="1"/>
</dbReference>
<evidence type="ECO:0000259" key="8">
    <source>
        <dbReference type="PROSITE" id="PS50097"/>
    </source>
</evidence>
<feature type="transmembrane region" description="Helical" evidence="7">
    <location>
        <begin position="68"/>
        <end position="90"/>
    </location>
</feature>
<gene>
    <name evidence="10" type="ORF">CVLEPA_LOCUS1245</name>
</gene>
<dbReference type="InterPro" id="IPR017452">
    <property type="entry name" value="GPCR_Rhodpsn_7TM"/>
</dbReference>
<dbReference type="SMART" id="SM00225">
    <property type="entry name" value="BTB"/>
    <property type="match status" value="2"/>
</dbReference>
<evidence type="ECO:0000256" key="6">
    <source>
        <dbReference type="ARBA" id="ARBA00023136"/>
    </source>
</evidence>
<dbReference type="InterPro" id="IPR000276">
    <property type="entry name" value="GPCR_Rhodpsn"/>
</dbReference>
<protein>
    <recommendedName>
        <fullName evidence="12">BTB domain-containing protein</fullName>
    </recommendedName>
</protein>
<keyword evidence="6 7" id="KW-0472">Membrane</keyword>
<feature type="domain" description="G-protein coupled receptors family 1 profile" evidence="9">
    <location>
        <begin position="48"/>
        <end position="385"/>
    </location>
</feature>
<evidence type="ECO:0000259" key="9">
    <source>
        <dbReference type="PROSITE" id="PS50262"/>
    </source>
</evidence>
<feature type="transmembrane region" description="Helical" evidence="7">
    <location>
        <begin position="149"/>
        <end position="171"/>
    </location>
</feature>
<comment type="caution">
    <text evidence="10">The sequence shown here is derived from an EMBL/GenBank/DDBJ whole genome shotgun (WGS) entry which is preliminary data.</text>
</comment>
<dbReference type="Proteomes" id="UP001642483">
    <property type="component" value="Unassembled WGS sequence"/>
</dbReference>
<dbReference type="InterPro" id="IPR015915">
    <property type="entry name" value="Kelch-typ_b-propeller"/>
</dbReference>
<dbReference type="PROSITE" id="PS50097">
    <property type="entry name" value="BTB"/>
    <property type="match status" value="2"/>
</dbReference>
<dbReference type="Pfam" id="PF00651">
    <property type="entry name" value="BTB"/>
    <property type="match status" value="2"/>
</dbReference>
<evidence type="ECO:0000256" key="5">
    <source>
        <dbReference type="ARBA" id="ARBA00022989"/>
    </source>
</evidence>
<dbReference type="CDD" id="cd00637">
    <property type="entry name" value="7tm_classA_rhodopsin-like"/>
    <property type="match status" value="1"/>
</dbReference>
<dbReference type="PANTHER" id="PTHR24412">
    <property type="entry name" value="KELCH PROTEIN"/>
    <property type="match status" value="1"/>
</dbReference>
<dbReference type="Gene3D" id="2.120.10.80">
    <property type="entry name" value="Kelch-type beta propeller"/>
    <property type="match status" value="1"/>
</dbReference>
<name>A0ABP0EXS5_CLALP</name>
<organism evidence="10 11">
    <name type="scientific">Clavelina lepadiformis</name>
    <name type="common">Light-bulb sea squirt</name>
    <name type="synonym">Ascidia lepadiformis</name>
    <dbReference type="NCBI Taxonomy" id="159417"/>
    <lineage>
        <taxon>Eukaryota</taxon>
        <taxon>Metazoa</taxon>
        <taxon>Chordata</taxon>
        <taxon>Tunicata</taxon>
        <taxon>Ascidiacea</taxon>
        <taxon>Aplousobranchia</taxon>
        <taxon>Clavelinidae</taxon>
        <taxon>Clavelina</taxon>
    </lineage>
</organism>
<dbReference type="PROSITE" id="PS50262">
    <property type="entry name" value="G_PROTEIN_RECEP_F1_2"/>
    <property type="match status" value="1"/>
</dbReference>
<dbReference type="SUPFAM" id="SSF54695">
    <property type="entry name" value="POZ domain"/>
    <property type="match status" value="2"/>
</dbReference>
<dbReference type="Pfam" id="PF00001">
    <property type="entry name" value="7tm_1"/>
    <property type="match status" value="1"/>
</dbReference>
<dbReference type="SMART" id="SM00875">
    <property type="entry name" value="BACK"/>
    <property type="match status" value="1"/>
</dbReference>
<feature type="transmembrane region" description="Helical" evidence="7">
    <location>
        <begin position="325"/>
        <end position="349"/>
    </location>
</feature>
<proteinExistence type="predicted"/>
<evidence type="ECO:0008006" key="12">
    <source>
        <dbReference type="Google" id="ProtNLM"/>
    </source>
</evidence>
<dbReference type="Gene3D" id="3.30.710.10">
    <property type="entry name" value="Potassium Channel Kv1.1, Chain A"/>
    <property type="match status" value="2"/>
</dbReference>
<dbReference type="CDD" id="cd18186">
    <property type="entry name" value="BTB_POZ_ZBTB_KLHL-like"/>
    <property type="match status" value="2"/>
</dbReference>
<dbReference type="PRINTS" id="PR00237">
    <property type="entry name" value="GPCRRHODOPSN"/>
</dbReference>
<dbReference type="InterPro" id="IPR000210">
    <property type="entry name" value="BTB/POZ_dom"/>
</dbReference>
<dbReference type="EMBL" id="CAWYQH010000001">
    <property type="protein sequence ID" value="CAK8672280.1"/>
    <property type="molecule type" value="Genomic_DNA"/>
</dbReference>
<keyword evidence="3 7" id="KW-0812">Transmembrane</keyword>
<evidence type="ECO:0000256" key="2">
    <source>
        <dbReference type="ARBA" id="ARBA00022441"/>
    </source>
</evidence>
<evidence type="ECO:0000256" key="7">
    <source>
        <dbReference type="SAM" id="Phobius"/>
    </source>
</evidence>